<keyword evidence="2" id="KW-0520">NAD</keyword>
<evidence type="ECO:0000313" key="6">
    <source>
        <dbReference type="EMBL" id="MBC2665968.1"/>
    </source>
</evidence>
<dbReference type="Pfam" id="PF03446">
    <property type="entry name" value="NAD_binding_2"/>
    <property type="match status" value="1"/>
</dbReference>
<evidence type="ECO:0000256" key="3">
    <source>
        <dbReference type="PIRSR" id="PIRSR000103-1"/>
    </source>
</evidence>
<dbReference type="Gene3D" id="1.10.1040.10">
    <property type="entry name" value="N-(1-d-carboxylethyl)-l-norvaline Dehydrogenase, domain 2"/>
    <property type="match status" value="1"/>
</dbReference>
<dbReference type="Pfam" id="PF14833">
    <property type="entry name" value="NAD_binding_11"/>
    <property type="match status" value="1"/>
</dbReference>
<sequence>MSELRNISCIGLGIMGGPIARHLGAAGHRLTVYNRSAQRLDKWLTANPGLAARVAQTPAEAAEGADVVITCVGNDDDLSDVVLGPSGVFTRLKRGGLYIDHTTSSARIARQISVEARDKEILCVDAPMTGSQIGAEQGTLALMCGGRPEAMRVAEPIFAAYTKRVVHIGKSGYGQLAKMVNQICIAGVVSGLSEAVRFAQASHLDMDKVYEAISGGAAQSWQMDNRWQSMSEGEFDFGFAVDWMRKDLGLAMDEGRGLGVSLPITALVNQFFAEVQAIGGGRQDTSALVRRLPLPGRRPAGKNA</sequence>
<keyword evidence="1" id="KW-0560">Oxidoreductase</keyword>
<dbReference type="InterPro" id="IPR013328">
    <property type="entry name" value="6PGD_dom2"/>
</dbReference>
<dbReference type="GO" id="GO:0050661">
    <property type="term" value="F:NADP binding"/>
    <property type="evidence" value="ECO:0007669"/>
    <property type="project" value="InterPro"/>
</dbReference>
<reference evidence="6 7" key="1">
    <citation type="submission" date="2020-08" db="EMBL/GenBank/DDBJ databases">
        <title>The genome sequence of type strain Novosphingobium flavum NBRC 111647.</title>
        <authorList>
            <person name="Liu Y."/>
        </authorList>
    </citation>
    <scope>NUCLEOTIDE SEQUENCE [LARGE SCALE GENOMIC DNA]</scope>
    <source>
        <strain evidence="6 7">NBRC 111647</strain>
    </source>
</reference>
<evidence type="ECO:0000259" key="4">
    <source>
        <dbReference type="Pfam" id="PF03446"/>
    </source>
</evidence>
<dbReference type="AlphaFoldDB" id="A0A7X1KM34"/>
<name>A0A7X1KM34_9SPHN</name>
<dbReference type="InterPro" id="IPR036291">
    <property type="entry name" value="NAD(P)-bd_dom_sf"/>
</dbReference>
<dbReference type="PANTHER" id="PTHR43060:SF15">
    <property type="entry name" value="3-HYDROXYISOBUTYRATE DEHYDROGENASE-LIKE 1, MITOCHONDRIAL-RELATED"/>
    <property type="match status" value="1"/>
</dbReference>
<gene>
    <name evidence="6" type="ORF">H7F51_10560</name>
</gene>
<protein>
    <submittedName>
        <fullName evidence="6">NAD(P)-dependent oxidoreductase</fullName>
    </submittedName>
</protein>
<feature type="domain" description="6-phosphogluconate dehydrogenase NADP-binding" evidence="4">
    <location>
        <begin position="6"/>
        <end position="169"/>
    </location>
</feature>
<dbReference type="EMBL" id="JACLAW010000007">
    <property type="protein sequence ID" value="MBC2665968.1"/>
    <property type="molecule type" value="Genomic_DNA"/>
</dbReference>
<proteinExistence type="predicted"/>
<dbReference type="RefSeq" id="WP_185664272.1">
    <property type="nucleotide sequence ID" value="NZ_JACLAW010000007.1"/>
</dbReference>
<dbReference type="InterPro" id="IPR008927">
    <property type="entry name" value="6-PGluconate_DH-like_C_sf"/>
</dbReference>
<dbReference type="SUPFAM" id="SSF51735">
    <property type="entry name" value="NAD(P)-binding Rossmann-fold domains"/>
    <property type="match status" value="1"/>
</dbReference>
<feature type="domain" description="3-hydroxyisobutyrate dehydrogenase-like NAD-binding" evidence="5">
    <location>
        <begin position="172"/>
        <end position="291"/>
    </location>
</feature>
<dbReference type="Gene3D" id="3.40.50.720">
    <property type="entry name" value="NAD(P)-binding Rossmann-like Domain"/>
    <property type="match status" value="1"/>
</dbReference>
<dbReference type="Proteomes" id="UP000566813">
    <property type="component" value="Unassembled WGS sequence"/>
</dbReference>
<dbReference type="InterPro" id="IPR006115">
    <property type="entry name" value="6PGDH_NADP-bd"/>
</dbReference>
<dbReference type="SUPFAM" id="SSF48179">
    <property type="entry name" value="6-phosphogluconate dehydrogenase C-terminal domain-like"/>
    <property type="match status" value="1"/>
</dbReference>
<dbReference type="InterPro" id="IPR015815">
    <property type="entry name" value="HIBADH-related"/>
</dbReference>
<dbReference type="GO" id="GO:0051287">
    <property type="term" value="F:NAD binding"/>
    <property type="evidence" value="ECO:0007669"/>
    <property type="project" value="InterPro"/>
</dbReference>
<feature type="active site" evidence="3">
    <location>
        <position position="178"/>
    </location>
</feature>
<dbReference type="InterPro" id="IPR029154">
    <property type="entry name" value="HIBADH-like_NADP-bd"/>
</dbReference>
<dbReference type="PIRSF" id="PIRSF000103">
    <property type="entry name" value="HIBADH"/>
    <property type="match status" value="1"/>
</dbReference>
<comment type="caution">
    <text evidence="6">The sequence shown here is derived from an EMBL/GenBank/DDBJ whole genome shotgun (WGS) entry which is preliminary data.</text>
</comment>
<evidence type="ECO:0000256" key="1">
    <source>
        <dbReference type="ARBA" id="ARBA00023002"/>
    </source>
</evidence>
<keyword evidence="7" id="KW-1185">Reference proteome</keyword>
<dbReference type="GO" id="GO:0016491">
    <property type="term" value="F:oxidoreductase activity"/>
    <property type="evidence" value="ECO:0007669"/>
    <property type="project" value="UniProtKB-KW"/>
</dbReference>
<accession>A0A7X1KM34</accession>
<evidence type="ECO:0000256" key="2">
    <source>
        <dbReference type="ARBA" id="ARBA00023027"/>
    </source>
</evidence>
<organism evidence="6 7">
    <name type="scientific">Novosphingobium flavum</name>
    <dbReference type="NCBI Taxonomy" id="1778672"/>
    <lineage>
        <taxon>Bacteria</taxon>
        <taxon>Pseudomonadati</taxon>
        <taxon>Pseudomonadota</taxon>
        <taxon>Alphaproteobacteria</taxon>
        <taxon>Sphingomonadales</taxon>
        <taxon>Sphingomonadaceae</taxon>
        <taxon>Novosphingobium</taxon>
    </lineage>
</organism>
<dbReference type="PANTHER" id="PTHR43060">
    <property type="entry name" value="3-HYDROXYISOBUTYRATE DEHYDROGENASE-LIKE 1, MITOCHONDRIAL-RELATED"/>
    <property type="match status" value="1"/>
</dbReference>
<evidence type="ECO:0000313" key="7">
    <source>
        <dbReference type="Proteomes" id="UP000566813"/>
    </source>
</evidence>
<evidence type="ECO:0000259" key="5">
    <source>
        <dbReference type="Pfam" id="PF14833"/>
    </source>
</evidence>